<accession>A0A916X193</accession>
<evidence type="ECO:0000313" key="2">
    <source>
        <dbReference type="EMBL" id="GGB52012.1"/>
    </source>
</evidence>
<dbReference type="AlphaFoldDB" id="A0A916X193"/>
<dbReference type="RefSeq" id="WP_150496614.1">
    <property type="nucleotide sequence ID" value="NZ_BMFA01000007.1"/>
</dbReference>
<protein>
    <submittedName>
        <fullName evidence="2">Uncharacterized protein</fullName>
    </submittedName>
</protein>
<dbReference type="OrthoDB" id="7069357at2"/>
<gene>
    <name evidence="2" type="ORF">GCM10011316_25010</name>
</gene>
<reference evidence="2" key="1">
    <citation type="journal article" date="2014" name="Int. J. Syst. Evol. Microbiol.">
        <title>Complete genome sequence of Corynebacterium casei LMG S-19264T (=DSM 44701T), isolated from a smear-ripened cheese.</title>
        <authorList>
            <consortium name="US DOE Joint Genome Institute (JGI-PGF)"/>
            <person name="Walter F."/>
            <person name="Albersmeier A."/>
            <person name="Kalinowski J."/>
            <person name="Ruckert C."/>
        </authorList>
    </citation>
    <scope>NUCLEOTIDE SEQUENCE</scope>
    <source>
        <strain evidence="2">CGMCC 1.12426</strain>
    </source>
</reference>
<evidence type="ECO:0000313" key="3">
    <source>
        <dbReference type="Proteomes" id="UP000605148"/>
    </source>
</evidence>
<comment type="caution">
    <text evidence="2">The sequence shown here is derived from an EMBL/GenBank/DDBJ whole genome shotgun (WGS) entry which is preliminary data.</text>
</comment>
<feature type="region of interest" description="Disordered" evidence="1">
    <location>
        <begin position="307"/>
        <end position="337"/>
    </location>
</feature>
<organism evidence="2 3">
    <name type="scientific">Roseibium aquae</name>
    <dbReference type="NCBI Taxonomy" id="1323746"/>
    <lineage>
        <taxon>Bacteria</taxon>
        <taxon>Pseudomonadati</taxon>
        <taxon>Pseudomonadota</taxon>
        <taxon>Alphaproteobacteria</taxon>
        <taxon>Hyphomicrobiales</taxon>
        <taxon>Stappiaceae</taxon>
        <taxon>Roseibium</taxon>
    </lineage>
</organism>
<evidence type="ECO:0000256" key="1">
    <source>
        <dbReference type="SAM" id="MobiDB-lite"/>
    </source>
</evidence>
<name>A0A916X193_9HYPH</name>
<keyword evidence="3" id="KW-1185">Reference proteome</keyword>
<reference evidence="2" key="2">
    <citation type="submission" date="2020-09" db="EMBL/GenBank/DDBJ databases">
        <authorList>
            <person name="Sun Q."/>
            <person name="Zhou Y."/>
        </authorList>
    </citation>
    <scope>NUCLEOTIDE SEQUENCE</scope>
    <source>
        <strain evidence="2">CGMCC 1.12426</strain>
    </source>
</reference>
<sequence>MGSIARLFTLKWFLVILPLLTTQPSLAFEESFGSIGEGASGTRVTMNNVTFSYEAKVSVKSLLGEPVVAASFRWLLDPRASGVELRVLDGDRLETRPIPVSELGEEAAKQLGIYNVTLRLVVRAGNKQYVMFIDAGAIANGDGKSWSYNVAGSPNYDKFLLNSFATEDAPNLYVSAEEAQSAMKQGLEPVSLSVHSFSVSSQKLVRWYENNSRERRIPGRISLLRRLSESVERNFGYAVDVNAMLDSAEQAGLATTGDRLARYQAHFDKLTEYIDKLKDVPERFRQGGNNKAYEEEVADIEQEIEKQDAAQPASVNKTDEQPRPTASNPAPAASGEGEGYVLHHAYVRTYRTSEEIPDFQVGGDCPPPYPRNSNGPMRKVKCVVREVYPVWSIHSLCHHNTKKVTRVAHDSRGLVVSYIPENRFVGKDLKRWGEAEVPDYGRSESGFVGLYDQMFARIQDGIQGKVMETWGDERQFPTKWKDLVKFRAAMRAVNCTRDDYDQFNRKVNLN</sequence>
<dbReference type="Proteomes" id="UP000605148">
    <property type="component" value="Unassembled WGS sequence"/>
</dbReference>
<proteinExistence type="predicted"/>
<dbReference type="EMBL" id="BMFA01000007">
    <property type="protein sequence ID" value="GGB52012.1"/>
    <property type="molecule type" value="Genomic_DNA"/>
</dbReference>